<reference evidence="2 3" key="1">
    <citation type="submission" date="2016-06" db="EMBL/GenBank/DDBJ databases">
        <authorList>
            <person name="Kjaerup R.B."/>
            <person name="Dalgaard T.S."/>
            <person name="Juul-Madsen H.R."/>
        </authorList>
    </citation>
    <scope>NUCLEOTIDE SEQUENCE [LARGE SCALE GENOMIC DNA]</scope>
    <source>
        <strain evidence="2 3">DSM 43818</strain>
    </source>
</reference>
<dbReference type="AlphaFoldDB" id="A0A1C6SQY7"/>
<sequence length="461" mass="49608">MTSYEQQRGLWVPDGAQSSRSSLSMQDFADMFSFGGTSYPLLQTSMGSLNEEAIGATLSQVARSNGPVFALTEARMQLFAQGRFQWTRFERGAPTDLFGSPELGVLERPWPGATTADLLARMELDITTAGNSYTRRLRRNRQSRLVRLRPEWMYIILGSEEDAERPEEAADVELLGYAYRPPNGQMTVLLPDEVAHYAPLPDPDAVYLGMSWLTPVIRDISGDNLMTDHKRAFLRNAATPNMVVRFDPGISVQAVKDFKEVFEAEHRGAWNAYKTLYLGGGADAKAVGADMKQLDFAVVQGKAESRLASAAGVPPSWVGFSEGLQGSALNAGNFTAARRRLSDGTLQHLWGSAAASLEVLLDRPDDGASLWVATKGIPFLHMDAQDAAKVQSTEALTITALVRDGFTAQSAIAAVQTSDWSRLVHTGRVSVQLQTPGEGGDGGSSGSDGSAGEAPQGGSAT</sequence>
<evidence type="ECO:0000313" key="3">
    <source>
        <dbReference type="Proteomes" id="UP000199699"/>
    </source>
</evidence>
<accession>A0A1C6SQY7</accession>
<proteinExistence type="predicted"/>
<dbReference type="RefSeq" id="WP_091086145.1">
    <property type="nucleotide sequence ID" value="NZ_FMHT01000003.1"/>
</dbReference>
<evidence type="ECO:0000313" key="2">
    <source>
        <dbReference type="EMBL" id="SCL32014.1"/>
    </source>
</evidence>
<evidence type="ECO:0000256" key="1">
    <source>
        <dbReference type="SAM" id="MobiDB-lite"/>
    </source>
</evidence>
<dbReference type="InterPro" id="IPR006944">
    <property type="entry name" value="Phage/GTA_portal"/>
</dbReference>
<feature type="compositionally biased region" description="Gly residues" evidence="1">
    <location>
        <begin position="437"/>
        <end position="446"/>
    </location>
</feature>
<dbReference type="EMBL" id="FMHT01000003">
    <property type="protein sequence ID" value="SCL32014.1"/>
    <property type="molecule type" value="Genomic_DNA"/>
</dbReference>
<protein>
    <submittedName>
        <fullName evidence="2">Phage portal protein</fullName>
    </submittedName>
</protein>
<dbReference type="STRING" id="145857.GA0070616_4373"/>
<feature type="region of interest" description="Disordered" evidence="1">
    <location>
        <begin position="432"/>
        <end position="461"/>
    </location>
</feature>
<keyword evidence="3" id="KW-1185">Reference proteome</keyword>
<dbReference type="Pfam" id="PF04860">
    <property type="entry name" value="Phage_portal"/>
    <property type="match status" value="1"/>
</dbReference>
<name>A0A1C6SQY7_9ACTN</name>
<gene>
    <name evidence="2" type="ORF">GA0070616_4373</name>
</gene>
<dbReference type="Proteomes" id="UP000199699">
    <property type="component" value="Unassembled WGS sequence"/>
</dbReference>
<organism evidence="2 3">
    <name type="scientific">Micromonospora nigra</name>
    <dbReference type="NCBI Taxonomy" id="145857"/>
    <lineage>
        <taxon>Bacteria</taxon>
        <taxon>Bacillati</taxon>
        <taxon>Actinomycetota</taxon>
        <taxon>Actinomycetes</taxon>
        <taxon>Micromonosporales</taxon>
        <taxon>Micromonosporaceae</taxon>
        <taxon>Micromonospora</taxon>
    </lineage>
</organism>
<dbReference type="OrthoDB" id="3321096at2"/>